<evidence type="ECO:0000256" key="5">
    <source>
        <dbReference type="ARBA" id="ARBA00023136"/>
    </source>
</evidence>
<dbReference type="PANTHER" id="PTHR30477">
    <property type="entry name" value="ABC-TRANSPORTER METAL-BINDING PROTEIN"/>
    <property type="match status" value="1"/>
</dbReference>
<dbReference type="EMBL" id="CABIKM010000015">
    <property type="protein sequence ID" value="VUZ84641.1"/>
    <property type="molecule type" value="Genomic_DNA"/>
</dbReference>
<proteinExistence type="inferred from homology"/>
<feature type="transmembrane region" description="Helical" evidence="7">
    <location>
        <begin position="148"/>
        <end position="165"/>
    </location>
</feature>
<reference evidence="8 9" key="1">
    <citation type="submission" date="2019-07" db="EMBL/GenBank/DDBJ databases">
        <authorList>
            <person name="Cremers G."/>
        </authorList>
    </citation>
    <scope>NUCLEOTIDE SEQUENCE [LARGE SCALE GENOMIC DNA]</scope>
</reference>
<evidence type="ECO:0000256" key="6">
    <source>
        <dbReference type="RuleBase" id="RU003943"/>
    </source>
</evidence>
<sequence length="288" mass="30636">MIQEFISSWPLFQNTYLVGWSIALLLSLVGVLAVARDQIFIGAAMSQASTLGIALAMWIGAWIAPATLPWFHSDEFLSAMAVAFSLGAALITGGWAATDRESHEAITGWVFLGSASLSILIVSHSPHGLEEIHRLLASSIIGATRTDVWGFSALAGLTALFLAVTHRRTLLFLMDPAMAAAVGMHTGGWAAIISALLGLAIGLSIRSSGMLYTFGCLVLPALIAKNVCREVGPMFLVAPLVAVLTGAIAFVLANHYDYPPAQMTVALLSLALTIAWLFRRLRQANGMF</sequence>
<dbReference type="InterPro" id="IPR001626">
    <property type="entry name" value="ABC_TroCD"/>
</dbReference>
<evidence type="ECO:0000256" key="4">
    <source>
        <dbReference type="ARBA" id="ARBA00022989"/>
    </source>
</evidence>
<dbReference type="SUPFAM" id="SSF81345">
    <property type="entry name" value="ABC transporter involved in vitamin B12 uptake, BtuC"/>
    <property type="match status" value="1"/>
</dbReference>
<comment type="subcellular location">
    <subcellularLocation>
        <location evidence="6">Cell membrane</location>
        <topology evidence="6">Multi-pass membrane protein</topology>
    </subcellularLocation>
    <subcellularLocation>
        <location evidence="1">Membrane</location>
        <topology evidence="1">Multi-pass membrane protein</topology>
    </subcellularLocation>
</comment>
<organism evidence="8 9">
    <name type="scientific">Candidatus Methylomirabilis lanthanidiphila</name>
    <dbReference type="NCBI Taxonomy" id="2211376"/>
    <lineage>
        <taxon>Bacteria</taxon>
        <taxon>Candidatus Methylomirabilota</taxon>
        <taxon>Candidatus Methylomirabilia</taxon>
        <taxon>Candidatus Methylomirabilales</taxon>
        <taxon>Candidatus Methylomirabilaceae</taxon>
        <taxon>Candidatus Methylomirabilis</taxon>
    </lineage>
</organism>
<evidence type="ECO:0000256" key="7">
    <source>
        <dbReference type="SAM" id="Phobius"/>
    </source>
</evidence>
<evidence type="ECO:0000256" key="2">
    <source>
        <dbReference type="ARBA" id="ARBA00008034"/>
    </source>
</evidence>
<dbReference type="GO" id="GO:0055085">
    <property type="term" value="P:transmembrane transport"/>
    <property type="evidence" value="ECO:0007669"/>
    <property type="project" value="InterPro"/>
</dbReference>
<comment type="similarity">
    <text evidence="2 6">Belongs to the ABC-3 integral membrane protein family.</text>
</comment>
<accession>A0A564ZH17</accession>
<protein>
    <submittedName>
        <fullName evidence="8">Membrane protein</fullName>
    </submittedName>
</protein>
<feature type="transmembrane region" description="Helical" evidence="7">
    <location>
        <begin position="76"/>
        <end position="97"/>
    </location>
</feature>
<name>A0A564ZH17_9BACT</name>
<keyword evidence="5 7" id="KW-0472">Membrane</keyword>
<dbReference type="Proteomes" id="UP000334340">
    <property type="component" value="Unassembled WGS sequence"/>
</dbReference>
<feature type="transmembrane region" description="Helical" evidence="7">
    <location>
        <begin position="259"/>
        <end position="278"/>
    </location>
</feature>
<feature type="transmembrane region" description="Helical" evidence="7">
    <location>
        <begin position="235"/>
        <end position="253"/>
    </location>
</feature>
<feature type="transmembrane region" description="Helical" evidence="7">
    <location>
        <begin position="177"/>
        <end position="203"/>
    </location>
</feature>
<dbReference type="PANTHER" id="PTHR30477:SF0">
    <property type="entry name" value="METAL TRANSPORT SYSTEM MEMBRANE PROTEIN TM_0125-RELATED"/>
    <property type="match status" value="1"/>
</dbReference>
<dbReference type="InterPro" id="IPR037294">
    <property type="entry name" value="ABC_BtuC-like"/>
</dbReference>
<dbReference type="Pfam" id="PF00950">
    <property type="entry name" value="ABC-3"/>
    <property type="match status" value="1"/>
</dbReference>
<feature type="transmembrane region" description="Helical" evidence="7">
    <location>
        <begin position="109"/>
        <end position="128"/>
    </location>
</feature>
<dbReference type="GO" id="GO:0043190">
    <property type="term" value="C:ATP-binding cassette (ABC) transporter complex"/>
    <property type="evidence" value="ECO:0007669"/>
    <property type="project" value="InterPro"/>
</dbReference>
<keyword evidence="4 7" id="KW-1133">Transmembrane helix</keyword>
<feature type="transmembrane region" description="Helical" evidence="7">
    <location>
        <begin position="17"/>
        <end position="35"/>
    </location>
</feature>
<evidence type="ECO:0000313" key="8">
    <source>
        <dbReference type="EMBL" id="VUZ84641.1"/>
    </source>
</evidence>
<dbReference type="Gene3D" id="1.10.3470.10">
    <property type="entry name" value="ABC transporter involved in vitamin B12 uptake, BtuC"/>
    <property type="match status" value="1"/>
</dbReference>
<keyword evidence="3 6" id="KW-0812">Transmembrane</keyword>
<evidence type="ECO:0000256" key="3">
    <source>
        <dbReference type="ARBA" id="ARBA00022692"/>
    </source>
</evidence>
<dbReference type="AlphaFoldDB" id="A0A564ZH17"/>
<keyword evidence="9" id="KW-1185">Reference proteome</keyword>
<feature type="transmembrane region" description="Helical" evidence="7">
    <location>
        <begin position="209"/>
        <end position="228"/>
    </location>
</feature>
<evidence type="ECO:0000256" key="1">
    <source>
        <dbReference type="ARBA" id="ARBA00004141"/>
    </source>
</evidence>
<gene>
    <name evidence="8" type="ORF">MELA_01014</name>
</gene>
<evidence type="ECO:0000313" key="9">
    <source>
        <dbReference type="Proteomes" id="UP000334340"/>
    </source>
</evidence>
<feature type="transmembrane region" description="Helical" evidence="7">
    <location>
        <begin position="42"/>
        <end position="64"/>
    </location>
</feature>
<dbReference type="GO" id="GO:0010043">
    <property type="term" value="P:response to zinc ion"/>
    <property type="evidence" value="ECO:0007669"/>
    <property type="project" value="TreeGrafter"/>
</dbReference>
<keyword evidence="6" id="KW-0813">Transport</keyword>